<dbReference type="Pfam" id="PF01569">
    <property type="entry name" value="PAP2"/>
    <property type="match status" value="1"/>
</dbReference>
<evidence type="ECO:0000256" key="2">
    <source>
        <dbReference type="SAM" id="SignalP"/>
    </source>
</evidence>
<comment type="caution">
    <text evidence="4">The sequence shown here is derived from an EMBL/GenBank/DDBJ whole genome shotgun (WGS) entry which is preliminary data.</text>
</comment>
<dbReference type="Gene3D" id="1.20.144.10">
    <property type="entry name" value="Phosphatidic acid phosphatase type 2/haloperoxidase"/>
    <property type="match status" value="1"/>
</dbReference>
<dbReference type="AlphaFoldDB" id="A0A4S3ZVJ1"/>
<accession>A0A4S3ZVJ1</accession>
<dbReference type="Proteomes" id="UP000307507">
    <property type="component" value="Unassembled WGS sequence"/>
</dbReference>
<feature type="transmembrane region" description="Helical" evidence="1">
    <location>
        <begin position="93"/>
        <end position="110"/>
    </location>
</feature>
<keyword evidence="1" id="KW-1133">Transmembrane helix</keyword>
<dbReference type="SMART" id="SM00014">
    <property type="entry name" value="acidPPc"/>
    <property type="match status" value="1"/>
</dbReference>
<dbReference type="OrthoDB" id="9773582at2"/>
<name>A0A4S3ZVJ1_9FLAO</name>
<keyword evidence="1" id="KW-0812">Transmembrane</keyword>
<evidence type="ECO:0000313" key="5">
    <source>
        <dbReference type="Proteomes" id="UP000307507"/>
    </source>
</evidence>
<dbReference type="SUPFAM" id="SSF48317">
    <property type="entry name" value="Acid phosphatase/Vanadium-dependent haloperoxidase"/>
    <property type="match status" value="1"/>
</dbReference>
<feature type="transmembrane region" description="Helical" evidence="1">
    <location>
        <begin position="178"/>
        <end position="197"/>
    </location>
</feature>
<reference evidence="4 5" key="1">
    <citation type="submission" date="2019-04" db="EMBL/GenBank/DDBJ databases">
        <title>Flavobacterium sp. nov. isolated from construction timber.</title>
        <authorList>
            <person name="Lin S.-Y."/>
            <person name="Chang C.-T."/>
            <person name="Young C.-C."/>
        </authorList>
    </citation>
    <scope>NUCLEOTIDE SEQUENCE [LARGE SCALE GENOMIC DNA]</scope>
    <source>
        <strain evidence="4 5">CC-CTC003</strain>
    </source>
</reference>
<sequence>MTKIHNLLYCMIAVLCLPVSGFSETVSDTLVKPIMLTKSDTVVKKDCFSYKQLIIPSALIIGGTLLRHSGINNDVKEFRDRNFGSFQTSFDDYFQYSSVALTFGGNYIGFKSEHSNARMLSNLLVSKLLLTAIALPLKNNIGDLRPDNSACNAFPSGHTAAAFTCATLQFLEYRNSNIWFASAGFLVATTTGTLRILNNRHWLSDITAGAGLGMATAVITYYFNPLTFEFKKENRLCFSPTYIDSKAGLALNYSFK</sequence>
<feature type="signal peptide" evidence="2">
    <location>
        <begin position="1"/>
        <end position="21"/>
    </location>
</feature>
<dbReference type="EMBL" id="SSNZ01000004">
    <property type="protein sequence ID" value="THF49826.1"/>
    <property type="molecule type" value="Genomic_DNA"/>
</dbReference>
<keyword evidence="5" id="KW-1185">Reference proteome</keyword>
<feature type="transmembrane region" description="Helical" evidence="1">
    <location>
        <begin position="202"/>
        <end position="223"/>
    </location>
</feature>
<gene>
    <name evidence="4" type="ORF">E6C50_10750</name>
</gene>
<feature type="chain" id="PRO_5020724545" evidence="2">
    <location>
        <begin position="22"/>
        <end position="256"/>
    </location>
</feature>
<evidence type="ECO:0000256" key="1">
    <source>
        <dbReference type="SAM" id="Phobius"/>
    </source>
</evidence>
<dbReference type="CDD" id="cd03394">
    <property type="entry name" value="PAP2_like_5"/>
    <property type="match status" value="1"/>
</dbReference>
<keyword evidence="1" id="KW-0472">Membrane</keyword>
<dbReference type="InterPro" id="IPR000326">
    <property type="entry name" value="PAP2/HPO"/>
</dbReference>
<feature type="domain" description="Phosphatidic acid phosphatase type 2/haloperoxidase" evidence="3">
    <location>
        <begin position="124"/>
        <end position="221"/>
    </location>
</feature>
<protein>
    <submittedName>
        <fullName evidence="4">Phosphatase PAP2 family protein</fullName>
    </submittedName>
</protein>
<evidence type="ECO:0000313" key="4">
    <source>
        <dbReference type="EMBL" id="THF49826.1"/>
    </source>
</evidence>
<evidence type="ECO:0000259" key="3">
    <source>
        <dbReference type="SMART" id="SM00014"/>
    </source>
</evidence>
<proteinExistence type="predicted"/>
<organism evidence="4 5">
    <name type="scientific">Flavobacterium supellecticarium</name>
    <dbReference type="NCBI Taxonomy" id="2565924"/>
    <lineage>
        <taxon>Bacteria</taxon>
        <taxon>Pseudomonadati</taxon>
        <taxon>Bacteroidota</taxon>
        <taxon>Flavobacteriia</taxon>
        <taxon>Flavobacteriales</taxon>
        <taxon>Flavobacteriaceae</taxon>
        <taxon>Flavobacterium</taxon>
    </lineage>
</organism>
<dbReference type="InterPro" id="IPR036938">
    <property type="entry name" value="PAP2/HPO_sf"/>
</dbReference>
<keyword evidence="2" id="KW-0732">Signal</keyword>
<dbReference type="RefSeq" id="WP_136403235.1">
    <property type="nucleotide sequence ID" value="NZ_SSNZ01000004.1"/>
</dbReference>